<reference evidence="2" key="2">
    <citation type="submission" date="2021-01" db="EMBL/GenBank/DDBJ databases">
        <authorList>
            <person name="Schikora-Tamarit M.A."/>
        </authorList>
    </citation>
    <scope>NUCLEOTIDE SEQUENCE</scope>
    <source>
        <strain evidence="2">NCAIM Y.01608</strain>
    </source>
</reference>
<gene>
    <name evidence="2" type="ORF">OGATHE_002938</name>
</gene>
<evidence type="ECO:0000256" key="1">
    <source>
        <dbReference type="SAM" id="MobiDB-lite"/>
    </source>
</evidence>
<protein>
    <submittedName>
        <fullName evidence="2">Uncharacterized protein</fullName>
    </submittedName>
</protein>
<organism evidence="2 3">
    <name type="scientific">Ogataea polymorpha</name>
    <dbReference type="NCBI Taxonomy" id="460523"/>
    <lineage>
        <taxon>Eukaryota</taxon>
        <taxon>Fungi</taxon>
        <taxon>Dikarya</taxon>
        <taxon>Ascomycota</taxon>
        <taxon>Saccharomycotina</taxon>
        <taxon>Pichiomycetes</taxon>
        <taxon>Pichiales</taxon>
        <taxon>Pichiaceae</taxon>
        <taxon>Ogataea</taxon>
    </lineage>
</organism>
<dbReference type="EMBL" id="JAEUBD010000983">
    <property type="protein sequence ID" value="KAH3670125.1"/>
    <property type="molecule type" value="Genomic_DNA"/>
</dbReference>
<dbReference type="Proteomes" id="UP000788993">
    <property type="component" value="Unassembled WGS sequence"/>
</dbReference>
<sequence>MSKESSWSSNDFMKSSGSVEDEVARMSPVTSFNTSIWVPAPKKLTITKLSKQIAAIRVTQRRRRGTIITAYLLLLADVIYKRCVYVPQFGRLCKMKRDGC</sequence>
<proteinExistence type="predicted"/>
<evidence type="ECO:0000313" key="3">
    <source>
        <dbReference type="Proteomes" id="UP000788993"/>
    </source>
</evidence>
<accession>A0A9P8PED3</accession>
<name>A0A9P8PED3_9ASCO</name>
<reference evidence="2" key="1">
    <citation type="journal article" date="2021" name="Open Biol.">
        <title>Shared evolutionary footprints suggest mitochondrial oxidative damage underlies multiple complex I losses in fungi.</title>
        <authorList>
            <person name="Schikora-Tamarit M.A."/>
            <person name="Marcet-Houben M."/>
            <person name="Nosek J."/>
            <person name="Gabaldon T."/>
        </authorList>
    </citation>
    <scope>NUCLEOTIDE SEQUENCE</scope>
    <source>
        <strain evidence="2">NCAIM Y.01608</strain>
    </source>
</reference>
<comment type="caution">
    <text evidence="2">The sequence shown here is derived from an EMBL/GenBank/DDBJ whole genome shotgun (WGS) entry which is preliminary data.</text>
</comment>
<dbReference type="AlphaFoldDB" id="A0A9P8PED3"/>
<feature type="compositionally biased region" description="Polar residues" evidence="1">
    <location>
        <begin position="1"/>
        <end position="18"/>
    </location>
</feature>
<evidence type="ECO:0000313" key="2">
    <source>
        <dbReference type="EMBL" id="KAH3670125.1"/>
    </source>
</evidence>
<feature type="region of interest" description="Disordered" evidence="1">
    <location>
        <begin position="1"/>
        <end position="21"/>
    </location>
</feature>
<keyword evidence="3" id="KW-1185">Reference proteome</keyword>